<proteinExistence type="predicted"/>
<organism evidence="2">
    <name type="scientific">uncultured Caudovirales phage</name>
    <dbReference type="NCBI Taxonomy" id="2100421"/>
    <lineage>
        <taxon>Viruses</taxon>
        <taxon>Duplodnaviria</taxon>
        <taxon>Heunggongvirae</taxon>
        <taxon>Uroviricota</taxon>
        <taxon>Caudoviricetes</taxon>
        <taxon>Peduoviridae</taxon>
        <taxon>Maltschvirus</taxon>
        <taxon>Maltschvirus maltsch</taxon>
    </lineage>
</organism>
<name>A0A6J5PP29_9CAUD</name>
<evidence type="ECO:0000313" key="1">
    <source>
        <dbReference type="EMBL" id="CAB4155128.1"/>
    </source>
</evidence>
<evidence type="ECO:0000313" key="2">
    <source>
        <dbReference type="EMBL" id="CAB4170975.1"/>
    </source>
</evidence>
<protein>
    <submittedName>
        <fullName evidence="2">Uncharacterized protein</fullName>
    </submittedName>
</protein>
<dbReference type="EMBL" id="LR797270">
    <property type="protein sequence ID" value="CAB4198037.1"/>
    <property type="molecule type" value="Genomic_DNA"/>
</dbReference>
<evidence type="ECO:0000313" key="3">
    <source>
        <dbReference type="EMBL" id="CAB4198037.1"/>
    </source>
</evidence>
<sequence length="139" mass="16523">MNNPIDNITVNYAEYNYFKQLTKKERVGFFMELYEAEELRNNGLRVMLTELIVESAETKMIPENVSRDADFVEVMIDDDTIMIESNSLRAMRHIIYTFAETGYILRRDRDTEKMFKPDKVTRYLRIFKIIDQTSVICLN</sequence>
<reference evidence="2" key="1">
    <citation type="submission" date="2020-05" db="EMBL/GenBank/DDBJ databases">
        <authorList>
            <person name="Chiriac C."/>
            <person name="Salcher M."/>
            <person name="Ghai R."/>
            <person name="Kavagutti S V."/>
        </authorList>
    </citation>
    <scope>NUCLEOTIDE SEQUENCE</scope>
</reference>
<gene>
    <name evidence="3" type="ORF">UFOVP1307_45</name>
    <name evidence="1" type="ORF">UFOVP651_78</name>
    <name evidence="2" type="ORF">UFOVP902_157</name>
</gene>
<accession>A0A6J5PP29</accession>
<dbReference type="EMBL" id="LR796859">
    <property type="protein sequence ID" value="CAB4170975.1"/>
    <property type="molecule type" value="Genomic_DNA"/>
</dbReference>
<dbReference type="EMBL" id="LR796625">
    <property type="protein sequence ID" value="CAB4155128.1"/>
    <property type="molecule type" value="Genomic_DNA"/>
</dbReference>